<keyword evidence="8" id="KW-0413">Isomerase</keyword>
<keyword evidence="5 9" id="KW-0067">ATP-binding</keyword>
<keyword evidence="7 9" id="KW-0234">DNA repair</keyword>
<dbReference type="Gene3D" id="3.40.50.300">
    <property type="entry name" value="P-loop containing nucleotide triphosphate hydrolases"/>
    <property type="match status" value="1"/>
</dbReference>
<evidence type="ECO:0000256" key="9">
    <source>
        <dbReference type="RuleBase" id="RU363044"/>
    </source>
</evidence>
<feature type="non-terminal residue" evidence="12">
    <location>
        <position position="1"/>
    </location>
</feature>
<accession>A0A367J2G4</accession>
<dbReference type="Proteomes" id="UP000252139">
    <property type="component" value="Unassembled WGS sequence"/>
</dbReference>
<name>A0A367J2G4_RHIAZ</name>
<dbReference type="Pfam" id="PF05970">
    <property type="entry name" value="PIF1"/>
    <property type="match status" value="1"/>
</dbReference>
<organism evidence="12 13">
    <name type="scientific">Rhizopus azygosporus</name>
    <name type="common">Rhizopus microsporus var. azygosporus</name>
    <dbReference type="NCBI Taxonomy" id="86630"/>
    <lineage>
        <taxon>Eukaryota</taxon>
        <taxon>Fungi</taxon>
        <taxon>Fungi incertae sedis</taxon>
        <taxon>Mucoromycota</taxon>
        <taxon>Mucoromycotina</taxon>
        <taxon>Mucoromycetes</taxon>
        <taxon>Mucorales</taxon>
        <taxon>Mucorineae</taxon>
        <taxon>Rhizopodaceae</taxon>
        <taxon>Rhizopus</taxon>
    </lineage>
</organism>
<dbReference type="SUPFAM" id="SSF52540">
    <property type="entry name" value="P-loop containing nucleoside triphosphate hydrolases"/>
    <property type="match status" value="1"/>
</dbReference>
<dbReference type="GO" id="GO:0000723">
    <property type="term" value="P:telomere maintenance"/>
    <property type="evidence" value="ECO:0007669"/>
    <property type="project" value="InterPro"/>
</dbReference>
<dbReference type="OrthoDB" id="2449559at2759"/>
<dbReference type="InterPro" id="IPR027417">
    <property type="entry name" value="P-loop_NTPase"/>
</dbReference>
<dbReference type="Pfam" id="PF21530">
    <property type="entry name" value="Pif1_2B_dom"/>
    <property type="match status" value="1"/>
</dbReference>
<evidence type="ECO:0000313" key="13">
    <source>
        <dbReference type="Proteomes" id="UP000252139"/>
    </source>
</evidence>
<comment type="cofactor">
    <cofactor evidence="9">
        <name>Mg(2+)</name>
        <dbReference type="ChEBI" id="CHEBI:18420"/>
    </cofactor>
</comment>
<comment type="similarity">
    <text evidence="9">Belongs to the helicase family.</text>
</comment>
<evidence type="ECO:0000256" key="1">
    <source>
        <dbReference type="ARBA" id="ARBA00022741"/>
    </source>
</evidence>
<evidence type="ECO:0000313" key="12">
    <source>
        <dbReference type="EMBL" id="RCH83911.1"/>
    </source>
</evidence>
<evidence type="ECO:0000256" key="3">
    <source>
        <dbReference type="ARBA" id="ARBA00022801"/>
    </source>
</evidence>
<keyword evidence="1 9" id="KW-0547">Nucleotide-binding</keyword>
<dbReference type="STRING" id="86630.A0A367J2G4"/>
<keyword evidence="2 9" id="KW-0227">DNA damage</keyword>
<evidence type="ECO:0000259" key="10">
    <source>
        <dbReference type="Pfam" id="PF05970"/>
    </source>
</evidence>
<dbReference type="PANTHER" id="PTHR47642:SF5">
    <property type="entry name" value="ATP-DEPENDENT DNA HELICASE"/>
    <property type="match status" value="1"/>
</dbReference>
<dbReference type="GO" id="GO:0005524">
    <property type="term" value="F:ATP binding"/>
    <property type="evidence" value="ECO:0007669"/>
    <property type="project" value="UniProtKB-KW"/>
</dbReference>
<evidence type="ECO:0000256" key="5">
    <source>
        <dbReference type="ARBA" id="ARBA00022840"/>
    </source>
</evidence>
<feature type="domain" description="DNA helicase Pif1-like DEAD-box helicase" evidence="10">
    <location>
        <begin position="620"/>
        <end position="784"/>
    </location>
</feature>
<keyword evidence="9" id="KW-0233">DNA recombination</keyword>
<proteinExistence type="inferred from homology"/>
<dbReference type="AlphaFoldDB" id="A0A367J2G4"/>
<sequence length="961" mass="109813">DLVNETKNLNYREKSILSPIKLYSQITRKLAPNKGRIGHFEMRGSISRLHNYEFAEMTYGAGQPDLIDKRSVQEAYKALQDVNPLLARNKLPKLTYSLVNYHVSENRKHVGSAVDWKSNALFAMEDTNSQSADVDFNDLLIGEDIDGKVIKYSHPSLLALIFPHLFTTSTGHYSMVPKVKPHSTISTPSEQRIYDIPESNGGIAAATLNGETLTSFVKSRLMKKDKRFAQDPSFLFFMLDAVEKKNIAAANRFFVSTKGKGHFADQIKGIKEHNWVMERQDRESPHIHLALWTEATVEELIKMKVVHTWFPKGNSSRDSLMYHLVNKHQLHSCANMKPCRFGFPKHESPVTYMDTDHRVIYRRGVGDYMVNNYNPYLLATFRTNMDIQYNDGSQAVRYLAKYMAKDDYTTHVQIGKKSLVLLKPRMTFLTGTSMATPEMVYLSIPGYMDMTPRIRNDLDELAENSEDVFAKGPIQIYEKRDGATKVTVPQFFVVISVIINQDMKKSLMQYVSLPIEAFTWDLIFQSMSPVERVNSFYEPDIRKSFGLQRPIFNTTFEEGRGLYPTWKDYYEHLISIPMEEGGIIPTPGRSNITNISDINDLNRGEKVTRKELKVMLRNANPEQESVFRQVKNEFETSSITFVSDAAATGNSYILRMFERYYRLKGFKVFKLAPTGVVAHNITRQRLHRFFGMANQSKAPNFQNLDDCIKLYPKIILLIDEHSMIGASLLNSINDALIKTTNRFSIMGCVKTIFFGDIAQLLPPEKGESMMWRMAIFNNCIEQSDVEFFDENVIMFINRRTVLQKNLPLNCLCLYTTRARVENANANDFKILPGEEVRAVAQGSYVGTLNTARRVLKETRLSQELLLKVGMPVILIQNMNISLGWVNGAITRFLKLMRTILDYKNMMTTMSSMKNPVCTGYNESLGKSLVSAMQRLNFLLFLHLQAPSINIKVLPLTVLAFT</sequence>
<dbReference type="GO" id="GO:0006281">
    <property type="term" value="P:DNA repair"/>
    <property type="evidence" value="ECO:0007669"/>
    <property type="project" value="UniProtKB-KW"/>
</dbReference>
<keyword evidence="4 9" id="KW-0347">Helicase</keyword>
<evidence type="ECO:0000256" key="8">
    <source>
        <dbReference type="ARBA" id="ARBA00023235"/>
    </source>
</evidence>
<reference evidence="12 13" key="1">
    <citation type="journal article" date="2018" name="G3 (Bethesda)">
        <title>Phylogenetic and Phylogenomic Definition of Rhizopus Species.</title>
        <authorList>
            <person name="Gryganskyi A.P."/>
            <person name="Golan J."/>
            <person name="Dolatabadi S."/>
            <person name="Mondo S."/>
            <person name="Robb S."/>
            <person name="Idnurm A."/>
            <person name="Muszewska A."/>
            <person name="Steczkiewicz K."/>
            <person name="Masonjones S."/>
            <person name="Liao H.L."/>
            <person name="Gajdeczka M.T."/>
            <person name="Anike F."/>
            <person name="Vuek A."/>
            <person name="Anishchenko I.M."/>
            <person name="Voigt K."/>
            <person name="de Hoog G.S."/>
            <person name="Smith M.E."/>
            <person name="Heitman J."/>
            <person name="Vilgalys R."/>
            <person name="Stajich J.E."/>
        </authorList>
    </citation>
    <scope>NUCLEOTIDE SEQUENCE [LARGE SCALE GENOMIC DNA]</scope>
    <source>
        <strain evidence="12 13">CBS 357.93</strain>
    </source>
</reference>
<dbReference type="GO" id="GO:0006310">
    <property type="term" value="P:DNA recombination"/>
    <property type="evidence" value="ECO:0007669"/>
    <property type="project" value="UniProtKB-KW"/>
</dbReference>
<keyword evidence="3 9" id="KW-0378">Hydrolase</keyword>
<comment type="caution">
    <text evidence="12">The sequence shown here is derived from an EMBL/GenBank/DDBJ whole genome shotgun (WGS) entry which is preliminary data.</text>
</comment>
<gene>
    <name evidence="12" type="ORF">CU097_003713</name>
</gene>
<comment type="catalytic activity">
    <reaction evidence="9">
        <text>ATP + H2O = ADP + phosphate + H(+)</text>
        <dbReference type="Rhea" id="RHEA:13065"/>
        <dbReference type="ChEBI" id="CHEBI:15377"/>
        <dbReference type="ChEBI" id="CHEBI:15378"/>
        <dbReference type="ChEBI" id="CHEBI:30616"/>
        <dbReference type="ChEBI" id="CHEBI:43474"/>
        <dbReference type="ChEBI" id="CHEBI:456216"/>
        <dbReference type="EC" id="5.6.2.3"/>
    </reaction>
</comment>
<keyword evidence="6" id="KW-0238">DNA-binding</keyword>
<dbReference type="PANTHER" id="PTHR47642">
    <property type="entry name" value="ATP-DEPENDENT DNA HELICASE"/>
    <property type="match status" value="1"/>
</dbReference>
<dbReference type="EC" id="5.6.2.3" evidence="9"/>
<keyword evidence="13" id="KW-1185">Reference proteome</keyword>
<evidence type="ECO:0000256" key="6">
    <source>
        <dbReference type="ARBA" id="ARBA00023125"/>
    </source>
</evidence>
<dbReference type="GO" id="GO:0043139">
    <property type="term" value="F:5'-3' DNA helicase activity"/>
    <property type="evidence" value="ECO:0007669"/>
    <property type="project" value="UniProtKB-EC"/>
</dbReference>
<evidence type="ECO:0000256" key="4">
    <source>
        <dbReference type="ARBA" id="ARBA00022806"/>
    </source>
</evidence>
<protein>
    <recommendedName>
        <fullName evidence="9">ATP-dependent DNA helicase</fullName>
        <ecNumber evidence="9">5.6.2.3</ecNumber>
    </recommendedName>
</protein>
<feature type="domain" description="DNA helicase Pif1-like 2B" evidence="11">
    <location>
        <begin position="861"/>
        <end position="888"/>
    </location>
</feature>
<dbReference type="InterPro" id="IPR049163">
    <property type="entry name" value="Pif1-like_2B_dom"/>
</dbReference>
<evidence type="ECO:0000256" key="7">
    <source>
        <dbReference type="ARBA" id="ARBA00023204"/>
    </source>
</evidence>
<dbReference type="EMBL" id="PJQL01002518">
    <property type="protein sequence ID" value="RCH83911.1"/>
    <property type="molecule type" value="Genomic_DNA"/>
</dbReference>
<dbReference type="InterPro" id="IPR010285">
    <property type="entry name" value="DNA_helicase_pif1-like_DEAD"/>
</dbReference>
<evidence type="ECO:0000259" key="11">
    <source>
        <dbReference type="Pfam" id="PF21530"/>
    </source>
</evidence>
<dbReference type="GO" id="GO:0016887">
    <property type="term" value="F:ATP hydrolysis activity"/>
    <property type="evidence" value="ECO:0007669"/>
    <property type="project" value="RHEA"/>
</dbReference>
<dbReference type="InterPro" id="IPR051055">
    <property type="entry name" value="PIF1_helicase"/>
</dbReference>
<evidence type="ECO:0000256" key="2">
    <source>
        <dbReference type="ARBA" id="ARBA00022763"/>
    </source>
</evidence>